<reference evidence="6 8" key="1">
    <citation type="journal article" date="2019" name="Nat. Microbiol.">
        <title>Expanding anaerobic alkane metabolism in the domain of Archaea.</title>
        <authorList>
            <person name="Wang Y."/>
            <person name="Wegener G."/>
            <person name="Hou J."/>
            <person name="Wang F."/>
            <person name="Xiao X."/>
        </authorList>
    </citation>
    <scope>NUCLEOTIDE SEQUENCE [LARGE SCALE GENOMIC DNA]</scope>
    <source>
        <strain evidence="6">WYZ-LMO11</strain>
    </source>
</reference>
<evidence type="ECO:0000256" key="1">
    <source>
        <dbReference type="ARBA" id="ARBA00001936"/>
    </source>
</evidence>
<dbReference type="InterPro" id="IPR051134">
    <property type="entry name" value="PPP_phosphatase"/>
</dbReference>
<protein>
    <submittedName>
        <fullName evidence="6">Serine/threonine protein phosphatase</fullName>
    </submittedName>
</protein>
<feature type="domain" description="Serine/threonine specific protein phosphatases" evidence="4">
    <location>
        <begin position="90"/>
        <end position="95"/>
    </location>
</feature>
<dbReference type="CDD" id="cd00144">
    <property type="entry name" value="MPP_PPP_family"/>
    <property type="match status" value="1"/>
</dbReference>
<dbReference type="EMBL" id="QNVI01000056">
    <property type="protein sequence ID" value="TDA38224.1"/>
    <property type="molecule type" value="Genomic_DNA"/>
</dbReference>
<proteinExistence type="predicted"/>
<dbReference type="GO" id="GO:0016787">
    <property type="term" value="F:hydrolase activity"/>
    <property type="evidence" value="ECO:0007669"/>
    <property type="project" value="InterPro"/>
</dbReference>
<evidence type="ECO:0000256" key="3">
    <source>
        <dbReference type="ARBA" id="ARBA00023211"/>
    </source>
</evidence>
<dbReference type="Gene3D" id="3.60.21.10">
    <property type="match status" value="1"/>
</dbReference>
<evidence type="ECO:0000259" key="4">
    <source>
        <dbReference type="PROSITE" id="PS00125"/>
    </source>
</evidence>
<dbReference type="AlphaFoldDB" id="A0A523BBH2"/>
<evidence type="ECO:0000256" key="2">
    <source>
        <dbReference type="ARBA" id="ARBA00022723"/>
    </source>
</evidence>
<dbReference type="PROSITE" id="PS00125">
    <property type="entry name" value="SER_THR_PHOSPHATASE"/>
    <property type="match status" value="1"/>
</dbReference>
<dbReference type="PRINTS" id="PR00114">
    <property type="entry name" value="STPHPHTASE"/>
</dbReference>
<dbReference type="SUPFAM" id="SSF56300">
    <property type="entry name" value="Metallo-dependent phosphatases"/>
    <property type="match status" value="1"/>
</dbReference>
<sequence length="259" mass="29814">MIELIKDVEKAIEKEKAIRKGKLINLKKSSITVIGDLHGDLFSLNKILDKIETEIIVFLGDYADRGPFPIEVYEKIFELKIDHPDKVFLLRGNHEAPDIIPFYPHDFPWYLKEKYGENWREIYDSLIELYNKIPIAVIIDDFALLLHGGISNKITKDSLIQPNKEDLEIILWSDPSDNINGIIPSDRGAGVMFGPDVTSLVLNRLNVKYLIRSHQSVMKGYKWNHNNRVLTIFSAKNVYDLESGAYLVIINDEMKIITF</sequence>
<reference evidence="5 7" key="2">
    <citation type="journal article" date="2019" name="Nat. Microbiol.">
        <title>Wide diversity of methane and short-chain alkane metabolisms in uncultured archaea.</title>
        <authorList>
            <person name="Borrel G."/>
            <person name="Adam P.S."/>
            <person name="McKay L.J."/>
            <person name="Chen L.X."/>
            <person name="Sierra-Garcia I.N."/>
            <person name="Sieber C.M."/>
            <person name="Letourneur Q."/>
            <person name="Ghozlane A."/>
            <person name="Andersen G.L."/>
            <person name="Li W.J."/>
            <person name="Hallam S.J."/>
            <person name="Muyzer G."/>
            <person name="de Oliveira V.M."/>
            <person name="Inskeep W.P."/>
            <person name="Banfield J.F."/>
            <person name="Gribaldo S."/>
        </authorList>
    </citation>
    <scope>NUCLEOTIDE SEQUENCE [LARGE SCALE GENOMIC DNA]</scope>
    <source>
        <strain evidence="5">Verst-YHS</strain>
    </source>
</reference>
<dbReference type="InterPro" id="IPR006186">
    <property type="entry name" value="Ser/Thr-sp_prot-phosphatase"/>
</dbReference>
<dbReference type="Proteomes" id="UP000316080">
    <property type="component" value="Unassembled WGS sequence"/>
</dbReference>
<dbReference type="PANTHER" id="PTHR45668">
    <property type="entry name" value="SERINE/THREONINE-PROTEIN PHOSPHATASE 5-RELATED"/>
    <property type="match status" value="1"/>
</dbReference>
<dbReference type="Proteomes" id="UP000317265">
    <property type="component" value="Unassembled WGS sequence"/>
</dbReference>
<keyword evidence="2" id="KW-0479">Metal-binding</keyword>
<gene>
    <name evidence="6" type="ORF">DSO09_04900</name>
    <name evidence="5" type="ORF">EF809_05110</name>
</gene>
<evidence type="ECO:0000313" key="7">
    <source>
        <dbReference type="Proteomes" id="UP000316080"/>
    </source>
</evidence>
<evidence type="ECO:0000313" key="8">
    <source>
        <dbReference type="Proteomes" id="UP000317265"/>
    </source>
</evidence>
<dbReference type="InterPro" id="IPR029052">
    <property type="entry name" value="Metallo-depent_PP-like"/>
</dbReference>
<comment type="cofactor">
    <cofactor evidence="1">
        <name>Mn(2+)</name>
        <dbReference type="ChEBI" id="CHEBI:29035"/>
    </cofactor>
</comment>
<keyword evidence="3" id="KW-0464">Manganese</keyword>
<dbReference type="InterPro" id="IPR004843">
    <property type="entry name" value="Calcineurin-like_PHP"/>
</dbReference>
<dbReference type="SMART" id="SM00156">
    <property type="entry name" value="PP2Ac"/>
    <property type="match status" value="1"/>
</dbReference>
<evidence type="ECO:0000313" key="6">
    <source>
        <dbReference type="EMBL" id="TDA38224.1"/>
    </source>
</evidence>
<accession>A0A523BBH2</accession>
<dbReference type="EMBL" id="RXIH01000042">
    <property type="protein sequence ID" value="RZN55522.1"/>
    <property type="molecule type" value="Genomic_DNA"/>
</dbReference>
<dbReference type="PANTHER" id="PTHR45668:SF5">
    <property type="entry name" value="SERINE_THREONINE-PROTEIN PHOSPHATASE 5"/>
    <property type="match status" value="1"/>
</dbReference>
<comment type="caution">
    <text evidence="6">The sequence shown here is derived from an EMBL/GenBank/DDBJ whole genome shotgun (WGS) entry which is preliminary data.</text>
</comment>
<organism evidence="6 8">
    <name type="scientific">Thermoproteota archaeon</name>
    <dbReference type="NCBI Taxonomy" id="2056631"/>
    <lineage>
        <taxon>Archaea</taxon>
        <taxon>Thermoproteota</taxon>
    </lineage>
</organism>
<name>A0A523BBH2_9CREN</name>
<evidence type="ECO:0000313" key="5">
    <source>
        <dbReference type="EMBL" id="RZN55522.1"/>
    </source>
</evidence>
<dbReference type="GO" id="GO:0046872">
    <property type="term" value="F:metal ion binding"/>
    <property type="evidence" value="ECO:0007669"/>
    <property type="project" value="UniProtKB-KW"/>
</dbReference>
<dbReference type="Pfam" id="PF00149">
    <property type="entry name" value="Metallophos"/>
    <property type="match status" value="1"/>
</dbReference>